<dbReference type="AlphaFoldDB" id="A0A8J8P5A5"/>
<comment type="caution">
    <text evidence="1">The sequence shown here is derived from an EMBL/GenBank/DDBJ whole genome shotgun (WGS) entry which is preliminary data.</text>
</comment>
<proteinExistence type="predicted"/>
<protein>
    <submittedName>
        <fullName evidence="1">Uncharacterized protein</fullName>
    </submittedName>
</protein>
<evidence type="ECO:0000313" key="2">
    <source>
        <dbReference type="Proteomes" id="UP000785679"/>
    </source>
</evidence>
<reference evidence="1" key="1">
    <citation type="submission" date="2019-06" db="EMBL/GenBank/DDBJ databases">
        <authorList>
            <person name="Zheng W."/>
        </authorList>
    </citation>
    <scope>NUCLEOTIDE SEQUENCE</scope>
    <source>
        <strain evidence="1">QDHG01</strain>
    </source>
</reference>
<keyword evidence="2" id="KW-1185">Reference proteome</keyword>
<name>A0A8J8P5A5_HALGN</name>
<dbReference type="EMBL" id="RRYP01000274">
    <property type="protein sequence ID" value="TNV87691.1"/>
    <property type="molecule type" value="Genomic_DNA"/>
</dbReference>
<dbReference type="Proteomes" id="UP000785679">
    <property type="component" value="Unassembled WGS sequence"/>
</dbReference>
<accession>A0A8J8P5A5</accession>
<evidence type="ECO:0000313" key="1">
    <source>
        <dbReference type="EMBL" id="TNV87691.1"/>
    </source>
</evidence>
<sequence length="753" mass="87881">MLLTKDGPKGNEKLGITIIKFPSIDKNLKKQYLNMLTIQNLYRENCIPFYIFPDEHLIGSKFIQCKAKLLLLIQQTSTATIFEPFQSKEYQQFAIEPNTQLNYLETLSIIIYRAKTGYTQDPYLAYIDLSKERGHLASTQILRDIRLPKHNFTHHISPKALFILDLSTQLIHKYVPSGQQTLFKLEQDFKVCMSNFSTVFRANPLFTLTDDMLYVKNLAYRMIKVKLNETGKQSDIEFERFRVKYVKKGVKERKLLINGPILSEDRSTLAYLSESDRHLQIYIHPVLNQKMLTVIPQDKFMTDQVLTSTLSRTDDILIVLRSLKIIGFDKFGNPLRIVHAKNYKQLLKSENNFDFLQINQSHLDGEMFFLFKDSTQYHLISLQKSVAESKALYKVSIKKSTSYIIISPELIMYKEALLFSKGTLLEVQIYKLQQSDKQCQVDLKLDGVKGKQMHVQKVIESKINEIMALKNQLTQSSTGVNLKTLVKKRKTKKIDTELYSKLLSRNDSQLEDADIEKFSIRSKLIHDTYLVISIDLDIYFFNLSDDRNQWSRININLRPGEIVDIIQCQLEDHVQFVYKQDYKSICYLMTWDLRSNIETCSFQLTLKDDEEFQVIKGVTEKLNYYIPNNQAYIYDFKYEFPVNYYDGSSLSDNGKNLFFRNRQELKVASNMQFILSLDKSCRIQLPFSQINLQYQRFLIQEFDDLSQQVRDDEVHKPILGLLSFSLGKLEKKCNSSDVLQRSIPSCPFQTALL</sequence>
<gene>
    <name evidence="1" type="ORF">FGO68_gene14442</name>
</gene>
<organism evidence="1 2">
    <name type="scientific">Halteria grandinella</name>
    <dbReference type="NCBI Taxonomy" id="5974"/>
    <lineage>
        <taxon>Eukaryota</taxon>
        <taxon>Sar</taxon>
        <taxon>Alveolata</taxon>
        <taxon>Ciliophora</taxon>
        <taxon>Intramacronucleata</taxon>
        <taxon>Spirotrichea</taxon>
        <taxon>Stichotrichia</taxon>
        <taxon>Sporadotrichida</taxon>
        <taxon>Halteriidae</taxon>
        <taxon>Halteria</taxon>
    </lineage>
</organism>